<dbReference type="InterPro" id="IPR002937">
    <property type="entry name" value="Amino_oxidase"/>
</dbReference>
<evidence type="ECO:0000313" key="13">
    <source>
        <dbReference type="EMBL" id="JAI55442.1"/>
    </source>
</evidence>
<evidence type="ECO:0000256" key="4">
    <source>
        <dbReference type="ARBA" id="ARBA00012867"/>
    </source>
</evidence>
<evidence type="ECO:0000256" key="5">
    <source>
        <dbReference type="ARBA" id="ARBA00022630"/>
    </source>
</evidence>
<keyword evidence="8 11" id="KW-0350">Heme biosynthesis</keyword>
<feature type="domain" description="Amine oxidase" evidence="12">
    <location>
        <begin position="9"/>
        <end position="470"/>
    </location>
</feature>
<comment type="subcellular location">
    <subcellularLocation>
        <location evidence="11">Mitochondrion inner membrane</location>
    </subcellularLocation>
</comment>
<dbReference type="PANTHER" id="PTHR42923">
    <property type="entry name" value="PROTOPORPHYRINOGEN OXIDASE"/>
    <property type="match status" value="1"/>
</dbReference>
<evidence type="ECO:0000256" key="3">
    <source>
        <dbReference type="ARBA" id="ARBA00010551"/>
    </source>
</evidence>
<dbReference type="EC" id="1.3.3.4" evidence="4 11"/>
<evidence type="ECO:0000256" key="6">
    <source>
        <dbReference type="ARBA" id="ARBA00022827"/>
    </source>
</evidence>
<dbReference type="InterPro" id="IPR050464">
    <property type="entry name" value="Zeta_carotene_desat/Oxidored"/>
</dbReference>
<protein>
    <recommendedName>
        <fullName evidence="4 11">Protoporphyrinogen oxidase</fullName>
        <ecNumber evidence="4 11">1.3.3.4</ecNumber>
    </recommendedName>
</protein>
<dbReference type="Gene3D" id="3.50.50.60">
    <property type="entry name" value="FAD/NAD(P)-binding domain"/>
    <property type="match status" value="1"/>
</dbReference>
<dbReference type="UniPathway" id="UPA00251">
    <property type="reaction ID" value="UER00324"/>
</dbReference>
<dbReference type="GO" id="GO:0005743">
    <property type="term" value="C:mitochondrial inner membrane"/>
    <property type="evidence" value="ECO:0007669"/>
    <property type="project" value="UniProtKB-SubCell"/>
</dbReference>
<evidence type="ECO:0000259" key="12">
    <source>
        <dbReference type="Pfam" id="PF01593"/>
    </source>
</evidence>
<comment type="similarity">
    <text evidence="3 11">Belongs to the protoporphyrinogen/coproporphyrinogen oxidase family. Protoporphyrinogen oxidase subfamily.</text>
</comment>
<evidence type="ECO:0000256" key="1">
    <source>
        <dbReference type="ARBA" id="ARBA00002600"/>
    </source>
</evidence>
<keyword evidence="9 11" id="KW-0627">Porphyrin biosynthesis</keyword>
<dbReference type="InterPro" id="IPR004572">
    <property type="entry name" value="Protoporphyrinogen_oxidase"/>
</dbReference>
<keyword evidence="7 11" id="KW-0560">Oxidoreductase</keyword>
<sequence length="474" mass="52255">MTLILGGGIGGLSAAHYLIKAGTKNPTLLESTNRVGGWIQSIKDTKTGIVFEKGPRTLRIRGNIGMNTLSLIEELGLPEKIKPITIDHPSAKNRFIFVNNRLHILPTSFSSLFKKTPPFSSRLFRGLWRDLTSPVKRSNDDTVYAFIERRFGGEVADYLVSSMICGICAGDAKEISVKFFVPGLFEAEQKHGSVIKGYVKEIMQKRKVVDVEKNLNPVGSLHEKAKTEKWSVFGLDGGMTTLVEAIKEEIATKGAVIKLDSQVTNLSVQPGGVKCCINGKDIYESNQLISALPAINLAPLVKEEHPLLAEELSKIPYVTVAVVNLAFKGQLLDREAFGFLVPPSQGLPILGVIFDSCNFPQDNHTILTVMMGGKWFNKFFGENPTEKRLLNIAVGHCRDILGITQIPICHHTSIQRNCIPQYVVGHHDRIARIYSYINEKRLPLSLVGSSYTGIGIHDVILSAKRAAEQCANRK</sequence>
<comment type="pathway">
    <text evidence="2 11">Porphyrin-containing compound metabolism; protoporphyrin-IX biosynthesis; protoporphyrin-IX from protoporphyrinogen-IX: step 1/1.</text>
</comment>
<evidence type="ECO:0000256" key="11">
    <source>
        <dbReference type="RuleBase" id="RU367069"/>
    </source>
</evidence>
<dbReference type="NCBIfam" id="TIGR00562">
    <property type="entry name" value="proto_IX_ox"/>
    <property type="match status" value="1"/>
</dbReference>
<organism evidence="13">
    <name type="scientific">Rhodnius neglectus</name>
    <dbReference type="NCBI Taxonomy" id="72488"/>
    <lineage>
        <taxon>Eukaryota</taxon>
        <taxon>Metazoa</taxon>
        <taxon>Ecdysozoa</taxon>
        <taxon>Arthropoda</taxon>
        <taxon>Hexapoda</taxon>
        <taxon>Insecta</taxon>
        <taxon>Pterygota</taxon>
        <taxon>Neoptera</taxon>
        <taxon>Paraneoptera</taxon>
        <taxon>Hemiptera</taxon>
        <taxon>Heteroptera</taxon>
        <taxon>Panheteroptera</taxon>
        <taxon>Cimicomorpha</taxon>
        <taxon>Reduviidae</taxon>
        <taxon>Triatominae</taxon>
        <taxon>Rhodnius</taxon>
    </lineage>
</organism>
<accession>A0A0P4VSK0</accession>
<comment type="cofactor">
    <cofactor evidence="11">
        <name>FAD</name>
        <dbReference type="ChEBI" id="CHEBI:57692"/>
    </cofactor>
    <text evidence="11">Binds 1 FAD per subunit.</text>
</comment>
<evidence type="ECO:0000256" key="7">
    <source>
        <dbReference type="ARBA" id="ARBA00023002"/>
    </source>
</evidence>
<dbReference type="Pfam" id="PF01593">
    <property type="entry name" value="Amino_oxidase"/>
    <property type="match status" value="1"/>
</dbReference>
<reference evidence="13" key="1">
    <citation type="journal article" date="2016" name="PLoS Negl. Trop. Dis.">
        <title>A Deep Insight into the Sialome of Rhodnius neglectus, a Vector of Chagas Disease.</title>
        <authorList>
            <person name="Santiago P.B."/>
            <person name="Assumpcao T.C."/>
            <person name="Araujo C.N."/>
            <person name="Bastos I.M."/>
            <person name="Neves D."/>
            <person name="Silva I.G."/>
            <person name="Charneau S."/>
            <person name="Queiroz R.M."/>
            <person name="Raiol T."/>
            <person name="Oliveira J.V."/>
            <person name="Sousa M.V."/>
            <person name="Calvo E."/>
            <person name="Ribeiro J.M."/>
            <person name="Santana J.M."/>
        </authorList>
    </citation>
    <scope>NUCLEOTIDE SEQUENCE</scope>
    <source>
        <tissue evidence="13">Salivary glands</tissue>
    </source>
</reference>
<evidence type="ECO:0000256" key="10">
    <source>
        <dbReference type="ARBA" id="ARBA00047554"/>
    </source>
</evidence>
<dbReference type="InterPro" id="IPR036188">
    <property type="entry name" value="FAD/NAD-bd_sf"/>
</dbReference>
<keyword evidence="5 11" id="KW-0285">Flavoprotein</keyword>
<dbReference type="PANTHER" id="PTHR42923:SF3">
    <property type="entry name" value="PROTOPORPHYRINOGEN OXIDASE"/>
    <property type="match status" value="1"/>
</dbReference>
<evidence type="ECO:0000256" key="8">
    <source>
        <dbReference type="ARBA" id="ARBA00023133"/>
    </source>
</evidence>
<dbReference type="GO" id="GO:0004729">
    <property type="term" value="F:oxygen-dependent protoporphyrinogen oxidase activity"/>
    <property type="evidence" value="ECO:0007669"/>
    <property type="project" value="UniProtKB-UniRule"/>
</dbReference>
<dbReference type="GO" id="GO:0006782">
    <property type="term" value="P:protoporphyrinogen IX biosynthetic process"/>
    <property type="evidence" value="ECO:0007669"/>
    <property type="project" value="UniProtKB-UniRule"/>
</dbReference>
<comment type="function">
    <text evidence="1 11">Catalyzes the 6-electron oxidation of protoporphyrinogen-IX to form protoporphyrin-IX.</text>
</comment>
<comment type="catalytic activity">
    <reaction evidence="10 11">
        <text>protoporphyrinogen IX + 3 O2 = protoporphyrin IX + 3 H2O2</text>
        <dbReference type="Rhea" id="RHEA:25576"/>
        <dbReference type="ChEBI" id="CHEBI:15379"/>
        <dbReference type="ChEBI" id="CHEBI:16240"/>
        <dbReference type="ChEBI" id="CHEBI:57306"/>
        <dbReference type="ChEBI" id="CHEBI:57307"/>
        <dbReference type="EC" id="1.3.3.4"/>
    </reaction>
</comment>
<dbReference type="SUPFAM" id="SSF51905">
    <property type="entry name" value="FAD/NAD(P)-binding domain"/>
    <property type="match status" value="1"/>
</dbReference>
<evidence type="ECO:0000256" key="2">
    <source>
        <dbReference type="ARBA" id="ARBA00005073"/>
    </source>
</evidence>
<dbReference type="AlphaFoldDB" id="A0A0P4VSK0"/>
<name>A0A0P4VSK0_9HEMI</name>
<dbReference type="EMBL" id="GDKW01001153">
    <property type="protein sequence ID" value="JAI55442.1"/>
    <property type="molecule type" value="mRNA"/>
</dbReference>
<proteinExistence type="evidence at transcript level"/>
<dbReference type="SUPFAM" id="SSF54373">
    <property type="entry name" value="FAD-linked reductases, C-terminal domain"/>
    <property type="match status" value="1"/>
</dbReference>
<evidence type="ECO:0000256" key="9">
    <source>
        <dbReference type="ARBA" id="ARBA00023244"/>
    </source>
</evidence>
<keyword evidence="6 11" id="KW-0274">FAD</keyword>